<proteinExistence type="evidence at transcript level"/>
<dbReference type="InterPro" id="IPR021109">
    <property type="entry name" value="Peptidase_aspartic_dom_sf"/>
</dbReference>
<dbReference type="Pfam" id="PF08284">
    <property type="entry name" value="RVP_2"/>
    <property type="match status" value="1"/>
</dbReference>
<protein>
    <submittedName>
        <fullName evidence="1">Predicted protein</fullName>
    </submittedName>
</protein>
<accession>F2EHA6</accession>
<dbReference type="AlphaFoldDB" id="F2EHA6"/>
<name>F2EHA6_HORVV</name>
<dbReference type="Gene3D" id="2.40.70.10">
    <property type="entry name" value="Acid Proteases"/>
    <property type="match status" value="1"/>
</dbReference>
<evidence type="ECO:0000313" key="1">
    <source>
        <dbReference type="EMBL" id="BAK06728.1"/>
    </source>
</evidence>
<dbReference type="EMBL" id="AK375533">
    <property type="protein sequence ID" value="BAK06728.1"/>
    <property type="molecule type" value="mRNA"/>
</dbReference>
<organism evidence="1">
    <name type="scientific">Hordeum vulgare subsp. vulgare</name>
    <name type="common">Domesticated barley</name>
    <dbReference type="NCBI Taxonomy" id="112509"/>
    <lineage>
        <taxon>Eukaryota</taxon>
        <taxon>Viridiplantae</taxon>
        <taxon>Streptophyta</taxon>
        <taxon>Embryophyta</taxon>
        <taxon>Tracheophyta</taxon>
        <taxon>Spermatophyta</taxon>
        <taxon>Magnoliopsida</taxon>
        <taxon>Liliopsida</taxon>
        <taxon>Poales</taxon>
        <taxon>Poaceae</taxon>
        <taxon>BOP clade</taxon>
        <taxon>Pooideae</taxon>
        <taxon>Triticodae</taxon>
        <taxon>Triticeae</taxon>
        <taxon>Hordeinae</taxon>
        <taxon>Hordeum</taxon>
    </lineage>
</organism>
<sequence>MGNYSLLASPYVLGNLDIDLILGMNWLAMNKTSIDCEAKEVKLTLPSEDVIIFATRDDTICLFSLNEKGEISPISQVPVVCEYEDVFPEELPRMPPH</sequence>
<reference evidence="1" key="1">
    <citation type="journal article" date="2011" name="Plant Physiol.">
        <title>Comprehensive sequence analysis of 24,783 barley full-length cDNAs derived from 12 clone libraries.</title>
        <authorList>
            <person name="Matsumoto T."/>
            <person name="Tanaka T."/>
            <person name="Sakai H."/>
            <person name="Amano N."/>
            <person name="Kanamori H."/>
            <person name="Kurita K."/>
            <person name="Kikuta A."/>
            <person name="Kamiya K."/>
            <person name="Yamamoto M."/>
            <person name="Ikawa H."/>
            <person name="Fujii N."/>
            <person name="Hori K."/>
            <person name="Itoh T."/>
            <person name="Sato K."/>
        </authorList>
    </citation>
    <scope>NUCLEOTIDE SEQUENCE</scope>
    <source>
        <tissue evidence="1">Flower</tissue>
    </source>
</reference>